<dbReference type="AlphaFoldDB" id="A0A9P3GKL8"/>
<comment type="caution">
    <text evidence="2">The sequence shown here is derived from an EMBL/GenBank/DDBJ whole genome shotgun (WGS) entry which is preliminary data.</text>
</comment>
<evidence type="ECO:0000313" key="3">
    <source>
        <dbReference type="Proteomes" id="UP000703269"/>
    </source>
</evidence>
<protein>
    <submittedName>
        <fullName evidence="2">Uncharacterized protein</fullName>
    </submittedName>
</protein>
<feature type="region of interest" description="Disordered" evidence="1">
    <location>
        <begin position="81"/>
        <end position="102"/>
    </location>
</feature>
<dbReference type="Proteomes" id="UP000703269">
    <property type="component" value="Unassembled WGS sequence"/>
</dbReference>
<accession>A0A9P3GKL8</accession>
<proteinExistence type="predicted"/>
<keyword evidence="3" id="KW-1185">Reference proteome</keyword>
<gene>
    <name evidence="2" type="ORF">PsYK624_134520</name>
</gene>
<reference evidence="2 3" key="1">
    <citation type="submission" date="2021-08" db="EMBL/GenBank/DDBJ databases">
        <title>Draft Genome Sequence of Phanerochaete sordida strain YK-624.</title>
        <authorList>
            <person name="Mori T."/>
            <person name="Dohra H."/>
            <person name="Suzuki T."/>
            <person name="Kawagishi H."/>
            <person name="Hirai H."/>
        </authorList>
    </citation>
    <scope>NUCLEOTIDE SEQUENCE [LARGE SCALE GENOMIC DNA]</scope>
    <source>
        <strain evidence="2 3">YK-624</strain>
    </source>
</reference>
<sequence>MVLNSCSDSCRVDLPVRHCVVKDELANPDNSSDTAIASPWTLPLGEIDKIELVRSKLLLDALPVRAKVTLGALDRMQHAASSSGSMADGAVDDRRSENRHPQPCGSQTLLVVLGLLIWRAFWVRGQERRQTSIRPCLRKQLVGRCRAKIGNILLGHLLRNVASSRGSRMAFTPPISTRTP</sequence>
<feature type="compositionally biased region" description="Basic and acidic residues" evidence="1">
    <location>
        <begin position="91"/>
        <end position="100"/>
    </location>
</feature>
<evidence type="ECO:0000256" key="1">
    <source>
        <dbReference type="SAM" id="MobiDB-lite"/>
    </source>
</evidence>
<evidence type="ECO:0000313" key="2">
    <source>
        <dbReference type="EMBL" id="GJE97237.1"/>
    </source>
</evidence>
<organism evidence="2 3">
    <name type="scientific">Phanerochaete sordida</name>
    <dbReference type="NCBI Taxonomy" id="48140"/>
    <lineage>
        <taxon>Eukaryota</taxon>
        <taxon>Fungi</taxon>
        <taxon>Dikarya</taxon>
        <taxon>Basidiomycota</taxon>
        <taxon>Agaricomycotina</taxon>
        <taxon>Agaricomycetes</taxon>
        <taxon>Polyporales</taxon>
        <taxon>Phanerochaetaceae</taxon>
        <taxon>Phanerochaete</taxon>
    </lineage>
</organism>
<name>A0A9P3GKL8_9APHY</name>
<dbReference type="EMBL" id="BPQB01000069">
    <property type="protein sequence ID" value="GJE97237.1"/>
    <property type="molecule type" value="Genomic_DNA"/>
</dbReference>